<dbReference type="GO" id="GO:0006417">
    <property type="term" value="P:regulation of translation"/>
    <property type="evidence" value="ECO:0007669"/>
    <property type="project" value="UniProtKB-KW"/>
</dbReference>
<dbReference type="GO" id="GO:0005829">
    <property type="term" value="C:cytosol"/>
    <property type="evidence" value="ECO:0007669"/>
    <property type="project" value="TreeGrafter"/>
</dbReference>
<evidence type="ECO:0000313" key="11">
    <source>
        <dbReference type="EMBL" id="PZF78123.1"/>
    </source>
</evidence>
<dbReference type="PANTHER" id="PTHR33175">
    <property type="entry name" value="DNA-BINDING PROTEIN HU"/>
    <property type="match status" value="1"/>
</dbReference>
<proteinExistence type="inferred from homology"/>
<dbReference type="InterPro" id="IPR010992">
    <property type="entry name" value="IHF-like_DNA-bd_dom_sf"/>
</dbReference>
<keyword evidence="5 9" id="KW-0238">DNA-binding</keyword>
<comment type="function">
    <text evidence="9">This protein is one of the two subunits of integration host factor, a specific DNA-binding protein that functions in genetic recombination as well as in transcriptional and translational control.</text>
</comment>
<organism evidence="11 12">
    <name type="scientific">Aestuariivirga litoralis</name>
    <dbReference type="NCBI Taxonomy" id="2650924"/>
    <lineage>
        <taxon>Bacteria</taxon>
        <taxon>Pseudomonadati</taxon>
        <taxon>Pseudomonadota</taxon>
        <taxon>Alphaproteobacteria</taxon>
        <taxon>Hyphomicrobiales</taxon>
        <taxon>Aestuariivirgaceae</taxon>
        <taxon>Aestuariivirga</taxon>
    </lineage>
</organism>
<evidence type="ECO:0000256" key="3">
    <source>
        <dbReference type="ARBA" id="ARBA00022845"/>
    </source>
</evidence>
<dbReference type="PRINTS" id="PR01727">
    <property type="entry name" value="DNABINDINGHU"/>
</dbReference>
<dbReference type="NCBIfam" id="NF001222">
    <property type="entry name" value="PRK00199.1"/>
    <property type="match status" value="1"/>
</dbReference>
<dbReference type="GO" id="GO:0003677">
    <property type="term" value="F:DNA binding"/>
    <property type="evidence" value="ECO:0007669"/>
    <property type="project" value="UniProtKB-KW"/>
</dbReference>
<dbReference type="InterPro" id="IPR000119">
    <property type="entry name" value="Hist_DNA-bd"/>
</dbReference>
<sequence>MIKSELVQKLATQSPHLYQRDLERIVNLVLDEIIGTLKEGDRVELRGFGAFSAKERTARTGRNPRTGTAVEVSAKRAPAFKPGKEMRARLNAPAPNTTTSAK</sequence>
<dbReference type="Proteomes" id="UP000248795">
    <property type="component" value="Unassembled WGS sequence"/>
</dbReference>
<dbReference type="EMBL" id="QKVK01000002">
    <property type="protein sequence ID" value="PZF78123.1"/>
    <property type="molecule type" value="Genomic_DNA"/>
</dbReference>
<dbReference type="InterPro" id="IPR005685">
    <property type="entry name" value="IHF_beta"/>
</dbReference>
<keyword evidence="12" id="KW-1185">Reference proteome</keyword>
<protein>
    <recommendedName>
        <fullName evidence="2 9">Integration host factor subunit beta</fullName>
    </recommendedName>
</protein>
<evidence type="ECO:0000256" key="4">
    <source>
        <dbReference type="ARBA" id="ARBA00023015"/>
    </source>
</evidence>
<evidence type="ECO:0000256" key="6">
    <source>
        <dbReference type="ARBA" id="ARBA00023163"/>
    </source>
</evidence>
<keyword evidence="7 9" id="KW-0233">DNA recombination</keyword>
<evidence type="ECO:0000256" key="8">
    <source>
        <dbReference type="RuleBase" id="RU003939"/>
    </source>
</evidence>
<dbReference type="Gene3D" id="4.10.520.10">
    <property type="entry name" value="IHF-like DNA-binding proteins"/>
    <property type="match status" value="1"/>
</dbReference>
<feature type="region of interest" description="Disordered" evidence="10">
    <location>
        <begin position="79"/>
        <end position="102"/>
    </location>
</feature>
<dbReference type="InterPro" id="IPR020816">
    <property type="entry name" value="Histone-like_DNA-bd_CS"/>
</dbReference>
<dbReference type="SMART" id="SM00411">
    <property type="entry name" value="BHL"/>
    <property type="match status" value="1"/>
</dbReference>
<gene>
    <name evidence="11" type="ORF">DK847_06815</name>
</gene>
<dbReference type="RefSeq" id="WP_111197095.1">
    <property type="nucleotide sequence ID" value="NZ_QKVK01000002.1"/>
</dbReference>
<dbReference type="Pfam" id="PF00216">
    <property type="entry name" value="Bac_DNA_binding"/>
    <property type="match status" value="1"/>
</dbReference>
<dbReference type="SUPFAM" id="SSF47729">
    <property type="entry name" value="IHF-like DNA-binding proteins"/>
    <property type="match status" value="1"/>
</dbReference>
<dbReference type="GO" id="GO:0005694">
    <property type="term" value="C:chromosome"/>
    <property type="evidence" value="ECO:0007669"/>
    <property type="project" value="InterPro"/>
</dbReference>
<evidence type="ECO:0000256" key="1">
    <source>
        <dbReference type="ARBA" id="ARBA00010529"/>
    </source>
</evidence>
<evidence type="ECO:0000256" key="10">
    <source>
        <dbReference type="SAM" id="MobiDB-lite"/>
    </source>
</evidence>
<keyword evidence="4 9" id="KW-0805">Transcription regulation</keyword>
<comment type="caution">
    <text evidence="11">The sequence shown here is derived from an EMBL/GenBank/DDBJ whole genome shotgun (WGS) entry which is preliminary data.</text>
</comment>
<reference evidence="12" key="1">
    <citation type="submission" date="2018-06" db="EMBL/GenBank/DDBJ databases">
        <title>Aestuariibacter litoralis strain KCTC 52945T.</title>
        <authorList>
            <person name="Li X."/>
            <person name="Salam N."/>
            <person name="Li J.-L."/>
            <person name="Chen Y.-M."/>
            <person name="Yang Z.-W."/>
            <person name="Zhang L.-Y."/>
            <person name="Han M.-X."/>
            <person name="Xiao M."/>
            <person name="Li W.-J."/>
        </authorList>
    </citation>
    <scope>NUCLEOTIDE SEQUENCE [LARGE SCALE GENOMIC DNA]</scope>
    <source>
        <strain evidence="12">KCTC 52945</strain>
    </source>
</reference>
<name>A0A2W2CD14_9HYPH</name>
<evidence type="ECO:0000313" key="12">
    <source>
        <dbReference type="Proteomes" id="UP000248795"/>
    </source>
</evidence>
<dbReference type="GO" id="GO:0006310">
    <property type="term" value="P:DNA recombination"/>
    <property type="evidence" value="ECO:0007669"/>
    <property type="project" value="UniProtKB-KW"/>
</dbReference>
<dbReference type="AlphaFoldDB" id="A0A2W2CD14"/>
<keyword evidence="3 9" id="KW-0810">Translation regulation</keyword>
<evidence type="ECO:0000256" key="9">
    <source>
        <dbReference type="RuleBase" id="RU003941"/>
    </source>
</evidence>
<comment type="similarity">
    <text evidence="1 8">Belongs to the bacterial histone-like protein family.</text>
</comment>
<evidence type="ECO:0000256" key="7">
    <source>
        <dbReference type="ARBA" id="ARBA00023172"/>
    </source>
</evidence>
<dbReference type="PANTHER" id="PTHR33175:SF5">
    <property type="entry name" value="INTEGRATION HOST FACTOR SUBUNIT BETA"/>
    <property type="match status" value="1"/>
</dbReference>
<evidence type="ECO:0000256" key="5">
    <source>
        <dbReference type="ARBA" id="ARBA00023125"/>
    </source>
</evidence>
<comment type="subunit">
    <text evidence="9">Heterodimer of an alpha and a beta chain.</text>
</comment>
<dbReference type="GO" id="GO:0030527">
    <property type="term" value="F:structural constituent of chromatin"/>
    <property type="evidence" value="ECO:0007669"/>
    <property type="project" value="InterPro"/>
</dbReference>
<accession>A0A2W2CD14</accession>
<dbReference type="GO" id="GO:0006355">
    <property type="term" value="P:regulation of DNA-templated transcription"/>
    <property type="evidence" value="ECO:0007669"/>
    <property type="project" value="InterPro"/>
</dbReference>
<keyword evidence="6 9" id="KW-0804">Transcription</keyword>
<dbReference type="PROSITE" id="PS00045">
    <property type="entry name" value="HISTONE_LIKE"/>
    <property type="match status" value="1"/>
</dbReference>
<dbReference type="CDD" id="cd13836">
    <property type="entry name" value="IHF_B"/>
    <property type="match status" value="1"/>
</dbReference>
<dbReference type="NCBIfam" id="TIGR00988">
    <property type="entry name" value="hip"/>
    <property type="match status" value="1"/>
</dbReference>
<evidence type="ECO:0000256" key="2">
    <source>
        <dbReference type="ARBA" id="ARBA00018700"/>
    </source>
</evidence>